<dbReference type="EMBL" id="CP019454">
    <property type="protein sequence ID" value="AUW92648.1"/>
    <property type="molecule type" value="Genomic_DNA"/>
</dbReference>
<dbReference type="PANTHER" id="PTHR39337">
    <property type="entry name" value="BLR5642 PROTEIN"/>
    <property type="match status" value="1"/>
</dbReference>
<proteinExistence type="predicted"/>
<evidence type="ECO:0008006" key="3">
    <source>
        <dbReference type="Google" id="ProtNLM"/>
    </source>
</evidence>
<accession>A0ABN5GZ65</accession>
<dbReference type="InterPro" id="IPR007438">
    <property type="entry name" value="DUF488"/>
</dbReference>
<name>A0ABN5GZ65_9FIRM</name>
<sequence length="183" mass="21240">MHCIYTIGYGKRTILEFMDALQPYHIDYLVDVRTKPTSRFNPDFTRERLDSFLSRYHIRYLWMGDTLGGLPSDNRCYVNGRVDYAKVEMLDSYQYGIGRLQTAWNKHIPLVVMCAEGKPEACHRSKLIGQTLSRLNIPVAHIDVNGDLVTQQEVIQRLTQGQLSWFESSLTSRKRYVKSGEPY</sequence>
<dbReference type="Pfam" id="PF04343">
    <property type="entry name" value="DUF488"/>
    <property type="match status" value="1"/>
</dbReference>
<dbReference type="PIRSF" id="PIRSF024492">
    <property type="entry name" value="UCP024492"/>
    <property type="match status" value="1"/>
</dbReference>
<dbReference type="PANTHER" id="PTHR39337:SF1">
    <property type="entry name" value="BLR5642 PROTEIN"/>
    <property type="match status" value="1"/>
</dbReference>
<dbReference type="InterPro" id="IPR014519">
    <property type="entry name" value="UCP024492"/>
</dbReference>
<organism evidence="1 2">
    <name type="scientific">Sulfobacillus thermotolerans</name>
    <dbReference type="NCBI Taxonomy" id="338644"/>
    <lineage>
        <taxon>Bacteria</taxon>
        <taxon>Bacillati</taxon>
        <taxon>Bacillota</taxon>
        <taxon>Clostridia</taxon>
        <taxon>Eubacteriales</taxon>
        <taxon>Clostridiales Family XVII. Incertae Sedis</taxon>
        <taxon>Sulfobacillus</taxon>
    </lineage>
</organism>
<protein>
    <recommendedName>
        <fullName evidence="3">DUF488 domain-containing protein</fullName>
    </recommendedName>
</protein>
<reference evidence="1 2" key="1">
    <citation type="journal article" date="2019" name="Sci. Rep.">
        <title>Sulfobacillus thermotolerans: new insights into resistance and metabolic capacities of acidophilic chemolithotrophs.</title>
        <authorList>
            <person name="Panyushkina A.E."/>
            <person name="Babenko V.V."/>
            <person name="Nikitina A.S."/>
            <person name="Selezneva O.V."/>
            <person name="Tsaplina I.A."/>
            <person name="Letarova M.A."/>
            <person name="Kostryukova E.S."/>
            <person name="Letarov A.V."/>
        </authorList>
    </citation>
    <scope>NUCLEOTIDE SEQUENCE [LARGE SCALE GENOMIC DNA]</scope>
    <source>
        <strain evidence="1 2">Kr1</strain>
    </source>
</reference>
<dbReference type="Proteomes" id="UP000325292">
    <property type="component" value="Chromosome"/>
</dbReference>
<keyword evidence="2" id="KW-1185">Reference proteome</keyword>
<evidence type="ECO:0000313" key="2">
    <source>
        <dbReference type="Proteomes" id="UP000325292"/>
    </source>
</evidence>
<evidence type="ECO:0000313" key="1">
    <source>
        <dbReference type="EMBL" id="AUW92648.1"/>
    </source>
</evidence>
<gene>
    <name evidence="1" type="ORF">BXT84_00670</name>
</gene>